<dbReference type="CDD" id="cd00332">
    <property type="entry name" value="PAL-HAL"/>
    <property type="match status" value="1"/>
</dbReference>
<evidence type="ECO:0000256" key="12">
    <source>
        <dbReference type="RuleBase" id="RU003954"/>
    </source>
</evidence>
<dbReference type="PANTHER" id="PTHR10362">
    <property type="entry name" value="HISTIDINE AMMONIA-LYASE"/>
    <property type="match status" value="1"/>
</dbReference>
<comment type="subcellular location">
    <subcellularLocation>
        <location evidence="2 13">Cytoplasm</location>
    </subcellularLocation>
</comment>
<dbReference type="Gene3D" id="1.20.200.10">
    <property type="entry name" value="Fumarase/aspartase (Central domain)"/>
    <property type="match status" value="1"/>
</dbReference>
<dbReference type="Gene3D" id="1.10.274.20">
    <property type="entry name" value="Phenylalanine ammonia-lyase 1, domain 3"/>
    <property type="match status" value="1"/>
</dbReference>
<proteinExistence type="inferred from homology"/>
<dbReference type="SUPFAM" id="SSF48557">
    <property type="entry name" value="L-aspartase-like"/>
    <property type="match status" value="1"/>
</dbReference>
<name>A0ABU6T5V6_9FABA</name>
<sequence length="711" mass="77441">MENSGSGNDSLNLCNGSHDPLNWVMAADALKGSHLDEVKRMVEEYRKKDVLLGGKGLTISQVAAVATNDDGGVAVALAEEARAGVKASSDWVRESMEKGTDSYGVTTGFGATSHRRTKQGGALQNELIRFLNAGIFGSGTESCHTLSHTATRAAMLVRINTLLQGYSGIRFEILEAITKFLNHNITPCIPLRGTITASGDLVPLSYVAGLLIGRPNSKSIGPNGQFLNAKEAFQLAGINSGFFDLQPKEGLALVNGTAVGSGLASMVLFEANILAVLSEVLSAIFAEVMQGKPEFTDHLTHKLKHHPGQIEAAAIMEHILDGSSYVKAAEKVHEIDPLQKPKQDRYALRTSPQWLGPQIEVIRHATKMIEREINSVNDNPLIDVSRNKALHGGNFQGTPIGVSMDNTRLAIASIGKLMFAQFSELVNDFYNNGLPSNLTASRNPSLDYGFKGAEIAMASYCSELQYLANPVTNHVQSAEQHNQDVNSLGLISSRKTAEAVDILKLMSSTYLVALCQAIDLRHIEENLKNTVKNTVSQVAKRVLTMGVNGELHPSRFCEKDLLKVVDREYVFAYADDPCSATYPLMQKLRQVLVDHALQNGEREFNSSTSIFQKIGAFEQELKALLPKEIESARIGVENGSAAVPNRIKECRSYPLYKFVRENLGTDLLTGEKVRSPGEECDKVFTAMCQGKLIDPMLECLKEWNGAPLPIC</sequence>
<dbReference type="InterPro" id="IPR001106">
    <property type="entry name" value="Aromatic_Lyase"/>
</dbReference>
<evidence type="ECO:0000256" key="8">
    <source>
        <dbReference type="ARBA" id="ARBA00023051"/>
    </source>
</evidence>
<dbReference type="Proteomes" id="UP001341840">
    <property type="component" value="Unassembled WGS sequence"/>
</dbReference>
<evidence type="ECO:0000256" key="9">
    <source>
        <dbReference type="ARBA" id="ARBA00023232"/>
    </source>
</evidence>
<comment type="subunit">
    <text evidence="5">Homotetramer.</text>
</comment>
<evidence type="ECO:0000313" key="15">
    <source>
        <dbReference type="Proteomes" id="UP001341840"/>
    </source>
</evidence>
<comment type="similarity">
    <text evidence="4 12">Belongs to the PAL/histidase family.</text>
</comment>
<comment type="caution">
    <text evidence="14">The sequence shown here is derived from an EMBL/GenBank/DDBJ whole genome shotgun (WGS) entry which is preliminary data.</text>
</comment>
<keyword evidence="8 13" id="KW-0587">Phenylpropanoid metabolism</keyword>
<evidence type="ECO:0000256" key="5">
    <source>
        <dbReference type="ARBA" id="ARBA00011881"/>
    </source>
</evidence>
<comment type="function">
    <text evidence="1">This is a key enzyme of plant metabolism catalyzing the first reaction in the biosynthesis from L-phenylalanine of a wide variety of natural products based on the phenylpropane skeleton.</text>
</comment>
<dbReference type="PROSITE" id="PS00488">
    <property type="entry name" value="PAL_HISTIDASE"/>
    <property type="match status" value="1"/>
</dbReference>
<organism evidence="14 15">
    <name type="scientific">Stylosanthes scabra</name>
    <dbReference type="NCBI Taxonomy" id="79078"/>
    <lineage>
        <taxon>Eukaryota</taxon>
        <taxon>Viridiplantae</taxon>
        <taxon>Streptophyta</taxon>
        <taxon>Embryophyta</taxon>
        <taxon>Tracheophyta</taxon>
        <taxon>Spermatophyta</taxon>
        <taxon>Magnoliopsida</taxon>
        <taxon>eudicotyledons</taxon>
        <taxon>Gunneridae</taxon>
        <taxon>Pentapetalae</taxon>
        <taxon>rosids</taxon>
        <taxon>fabids</taxon>
        <taxon>Fabales</taxon>
        <taxon>Fabaceae</taxon>
        <taxon>Papilionoideae</taxon>
        <taxon>50 kb inversion clade</taxon>
        <taxon>dalbergioids sensu lato</taxon>
        <taxon>Dalbergieae</taxon>
        <taxon>Pterocarpus clade</taxon>
        <taxon>Stylosanthes</taxon>
    </lineage>
</organism>
<evidence type="ECO:0000256" key="7">
    <source>
        <dbReference type="ARBA" id="ARBA00022490"/>
    </source>
</evidence>
<comment type="catalytic activity">
    <reaction evidence="11 13">
        <text>L-phenylalanine = (E)-cinnamate + NH4(+)</text>
        <dbReference type="Rhea" id="RHEA:21384"/>
        <dbReference type="ChEBI" id="CHEBI:15669"/>
        <dbReference type="ChEBI" id="CHEBI:28938"/>
        <dbReference type="ChEBI" id="CHEBI:58095"/>
        <dbReference type="EC" id="4.3.1.24"/>
    </reaction>
</comment>
<evidence type="ECO:0000256" key="10">
    <source>
        <dbReference type="ARBA" id="ARBA00023239"/>
    </source>
</evidence>
<reference evidence="14 15" key="1">
    <citation type="journal article" date="2023" name="Plants (Basel)">
        <title>Bridging the Gap: Combining Genomics and Transcriptomics Approaches to Understand Stylosanthes scabra, an Orphan Legume from the Brazilian Caatinga.</title>
        <authorList>
            <person name="Ferreira-Neto J.R.C."/>
            <person name="da Silva M.D."/>
            <person name="Binneck E."/>
            <person name="de Melo N.F."/>
            <person name="da Silva R.H."/>
            <person name="de Melo A.L.T.M."/>
            <person name="Pandolfi V."/>
            <person name="Bustamante F.O."/>
            <person name="Brasileiro-Vidal A.C."/>
            <person name="Benko-Iseppon A.M."/>
        </authorList>
    </citation>
    <scope>NUCLEOTIDE SEQUENCE [LARGE SCALE GENOMIC DNA]</scope>
    <source>
        <tissue evidence="14">Leaves</tissue>
    </source>
</reference>
<keyword evidence="15" id="KW-1185">Reference proteome</keyword>
<evidence type="ECO:0000313" key="14">
    <source>
        <dbReference type="EMBL" id="MED6143398.1"/>
    </source>
</evidence>
<gene>
    <name evidence="14" type="primary">PAL2_1</name>
    <name evidence="14" type="ORF">PIB30_005975</name>
</gene>
<accession>A0ABU6T5V6</accession>
<evidence type="ECO:0000256" key="2">
    <source>
        <dbReference type="ARBA" id="ARBA00004496"/>
    </source>
</evidence>
<keyword evidence="7" id="KW-0963">Cytoplasm</keyword>
<keyword evidence="10 12" id="KW-0456">Lyase</keyword>
<comment type="pathway">
    <text evidence="3 13">Phenylpropanoid metabolism; trans-cinnamate biosynthesis; trans-cinnamate from L-phenylalanine: step 1/1.</text>
</comment>
<dbReference type="InterPro" id="IPR022313">
    <property type="entry name" value="Phe/His_NH3-lyase_AS"/>
</dbReference>
<evidence type="ECO:0000256" key="11">
    <source>
        <dbReference type="ARBA" id="ARBA00023537"/>
    </source>
</evidence>
<dbReference type="InterPro" id="IPR023144">
    <property type="entry name" value="Phe_NH3-lyase_shielding_dom_sf"/>
</dbReference>
<dbReference type="InterPro" id="IPR008948">
    <property type="entry name" value="L-Aspartase-like"/>
</dbReference>
<protein>
    <recommendedName>
        <fullName evidence="6 13">Phenylalanine ammonia-lyase</fullName>
        <ecNumber evidence="6 13">4.3.1.24</ecNumber>
    </recommendedName>
</protein>
<keyword evidence="9" id="KW-0585">Phenylalanine catabolism</keyword>
<dbReference type="EMBL" id="JASCZI010090633">
    <property type="protein sequence ID" value="MED6143398.1"/>
    <property type="molecule type" value="Genomic_DNA"/>
</dbReference>
<evidence type="ECO:0000256" key="4">
    <source>
        <dbReference type="ARBA" id="ARBA00007238"/>
    </source>
</evidence>
<dbReference type="NCBIfam" id="TIGR01226">
    <property type="entry name" value="phe_am_lyase"/>
    <property type="match status" value="1"/>
</dbReference>
<dbReference type="InterPro" id="IPR024083">
    <property type="entry name" value="Fumarase/histidase_N"/>
</dbReference>
<dbReference type="GO" id="GO:0050096">
    <property type="term" value="F:methylaspartate ammonia-lyase activity"/>
    <property type="evidence" value="ECO:0007669"/>
    <property type="project" value="UniProtKB-EC"/>
</dbReference>
<dbReference type="InterPro" id="IPR005922">
    <property type="entry name" value="Phe_NH3-lyase"/>
</dbReference>
<evidence type="ECO:0000256" key="3">
    <source>
        <dbReference type="ARBA" id="ARBA00005138"/>
    </source>
</evidence>
<dbReference type="EC" id="4.3.1.24" evidence="6 13"/>
<keyword evidence="14" id="KW-0812">Transmembrane</keyword>
<evidence type="ECO:0000256" key="6">
    <source>
        <dbReference type="ARBA" id="ARBA00012139"/>
    </source>
</evidence>
<dbReference type="Gene3D" id="1.10.275.10">
    <property type="entry name" value="Fumarase/aspartase (N-terminal domain)"/>
    <property type="match status" value="1"/>
</dbReference>
<evidence type="ECO:0000256" key="13">
    <source>
        <dbReference type="RuleBase" id="RU003955"/>
    </source>
</evidence>
<evidence type="ECO:0000256" key="1">
    <source>
        <dbReference type="ARBA" id="ARBA00002235"/>
    </source>
</evidence>
<dbReference type="Pfam" id="PF00221">
    <property type="entry name" value="Lyase_aromatic"/>
    <property type="match status" value="1"/>
</dbReference>
<keyword evidence="14" id="KW-0472">Membrane</keyword>